<gene>
    <name evidence="1" type="ORF">SDC9_42273</name>
</gene>
<proteinExistence type="predicted"/>
<reference evidence="1" key="1">
    <citation type="submission" date="2019-08" db="EMBL/GenBank/DDBJ databases">
        <authorList>
            <person name="Kucharzyk K."/>
            <person name="Murdoch R.W."/>
            <person name="Higgins S."/>
            <person name="Loffler F."/>
        </authorList>
    </citation>
    <scope>NUCLEOTIDE SEQUENCE</scope>
</reference>
<comment type="caution">
    <text evidence="1">The sequence shown here is derived from an EMBL/GenBank/DDBJ whole genome shotgun (WGS) entry which is preliminary data.</text>
</comment>
<organism evidence="1">
    <name type="scientific">bioreactor metagenome</name>
    <dbReference type="NCBI Taxonomy" id="1076179"/>
    <lineage>
        <taxon>unclassified sequences</taxon>
        <taxon>metagenomes</taxon>
        <taxon>ecological metagenomes</taxon>
    </lineage>
</organism>
<protein>
    <submittedName>
        <fullName evidence="1">Uncharacterized protein</fullName>
    </submittedName>
</protein>
<accession>A0A644VXJ6</accession>
<dbReference type="EMBL" id="VSSQ01000495">
    <property type="protein sequence ID" value="MPL96098.1"/>
    <property type="molecule type" value="Genomic_DNA"/>
</dbReference>
<name>A0A644VXJ6_9ZZZZ</name>
<sequence length="104" mass="12193">MLVHDRYSHLFTNQKVRGLLRIKNLQSNKVLLVMSEDLASDIQKIRFSLDLGTYEHEVLQQEYETIGLELFSIDAYYQATAEENLQRLLEQHTYALKLQSASLY</sequence>
<dbReference type="AlphaFoldDB" id="A0A644VXJ6"/>
<evidence type="ECO:0000313" key="1">
    <source>
        <dbReference type="EMBL" id="MPL96098.1"/>
    </source>
</evidence>